<gene>
    <name evidence="2" type="ORF">Hypma_013399</name>
</gene>
<feature type="compositionally biased region" description="Basic and acidic residues" evidence="1">
    <location>
        <begin position="63"/>
        <end position="77"/>
    </location>
</feature>
<comment type="caution">
    <text evidence="2">The sequence shown here is derived from an EMBL/GenBank/DDBJ whole genome shotgun (WGS) entry which is preliminary data.</text>
</comment>
<dbReference type="InParanoid" id="A0A369JED5"/>
<keyword evidence="3" id="KW-1185">Reference proteome</keyword>
<proteinExistence type="predicted"/>
<organism evidence="2 3">
    <name type="scientific">Hypsizygus marmoreus</name>
    <name type="common">White beech mushroom</name>
    <name type="synonym">Agaricus marmoreus</name>
    <dbReference type="NCBI Taxonomy" id="39966"/>
    <lineage>
        <taxon>Eukaryota</taxon>
        <taxon>Fungi</taxon>
        <taxon>Dikarya</taxon>
        <taxon>Basidiomycota</taxon>
        <taxon>Agaricomycotina</taxon>
        <taxon>Agaricomycetes</taxon>
        <taxon>Agaricomycetidae</taxon>
        <taxon>Agaricales</taxon>
        <taxon>Tricholomatineae</taxon>
        <taxon>Lyophyllaceae</taxon>
        <taxon>Hypsizygus</taxon>
    </lineage>
</organism>
<evidence type="ECO:0000313" key="2">
    <source>
        <dbReference type="EMBL" id="RDB19570.1"/>
    </source>
</evidence>
<sequence>MAGNKDCIPPAPGVSRDDRKRKLAGSAAMGGWSQRSAQCREMFTPALKPGNASTTRSIARIQGSEERRELRTMTHPS</sequence>
<dbReference type="Proteomes" id="UP000076154">
    <property type="component" value="Unassembled WGS sequence"/>
</dbReference>
<reference evidence="2" key="1">
    <citation type="submission" date="2018-04" db="EMBL/GenBank/DDBJ databases">
        <title>Whole genome sequencing of Hypsizygus marmoreus.</title>
        <authorList>
            <person name="Choi I.-G."/>
            <person name="Min B."/>
            <person name="Kim J.-G."/>
            <person name="Kim S."/>
            <person name="Oh Y.-L."/>
            <person name="Kong W.-S."/>
            <person name="Park H."/>
            <person name="Jeong J."/>
            <person name="Song E.-S."/>
        </authorList>
    </citation>
    <scope>NUCLEOTIDE SEQUENCE [LARGE SCALE GENOMIC DNA]</scope>
    <source>
        <strain evidence="2">51987-8</strain>
    </source>
</reference>
<evidence type="ECO:0000256" key="1">
    <source>
        <dbReference type="SAM" id="MobiDB-lite"/>
    </source>
</evidence>
<accession>A0A369JED5</accession>
<protein>
    <submittedName>
        <fullName evidence="2">Uncharacterized protein</fullName>
    </submittedName>
</protein>
<dbReference type="AlphaFoldDB" id="A0A369JED5"/>
<name>A0A369JED5_HYPMA</name>
<dbReference type="EMBL" id="LUEZ02000079">
    <property type="protein sequence ID" value="RDB19570.1"/>
    <property type="molecule type" value="Genomic_DNA"/>
</dbReference>
<feature type="region of interest" description="Disordered" evidence="1">
    <location>
        <begin position="1"/>
        <end position="77"/>
    </location>
</feature>
<evidence type="ECO:0000313" key="3">
    <source>
        <dbReference type="Proteomes" id="UP000076154"/>
    </source>
</evidence>